<accession>A6UTL0</accession>
<dbReference type="InterPro" id="IPR046345">
    <property type="entry name" value="TraB_PrgY-like"/>
</dbReference>
<feature type="transmembrane region" description="Helical" evidence="1">
    <location>
        <begin position="251"/>
        <end position="272"/>
    </location>
</feature>
<dbReference type="PANTHER" id="PTHR21530">
    <property type="entry name" value="PHEROMONE SHUTDOWN PROTEIN"/>
    <property type="match status" value="1"/>
</dbReference>
<feature type="transmembrane region" description="Helical" evidence="1">
    <location>
        <begin position="366"/>
        <end position="385"/>
    </location>
</feature>
<keyword evidence="3" id="KW-1185">Reference proteome</keyword>
<name>A6UTL0_META3</name>
<gene>
    <name evidence="2" type="ordered locus">Maeo_0242</name>
</gene>
<keyword evidence="1" id="KW-0812">Transmembrane</keyword>
<dbReference type="HOGENOM" id="CLU_032780_1_0_2"/>
<keyword evidence="1" id="KW-0472">Membrane</keyword>
<dbReference type="CDD" id="cd14726">
    <property type="entry name" value="TraB_PrgY-like"/>
    <property type="match status" value="1"/>
</dbReference>
<dbReference type="Pfam" id="PF01963">
    <property type="entry name" value="TraB_PrgY_gumN"/>
    <property type="match status" value="1"/>
</dbReference>
<dbReference type="InterPro" id="IPR005230">
    <property type="entry name" value="TraB_bac"/>
</dbReference>
<evidence type="ECO:0000313" key="2">
    <source>
        <dbReference type="EMBL" id="ABR55832.1"/>
    </source>
</evidence>
<dbReference type="EMBL" id="CP000743">
    <property type="protein sequence ID" value="ABR55832.1"/>
    <property type="molecule type" value="Genomic_DNA"/>
</dbReference>
<dbReference type="eggNOG" id="arCOG02142">
    <property type="taxonomic scope" value="Archaea"/>
</dbReference>
<dbReference type="Proteomes" id="UP000001106">
    <property type="component" value="Chromosome"/>
</dbReference>
<dbReference type="NCBIfam" id="TIGR00261">
    <property type="entry name" value="traB"/>
    <property type="match status" value="1"/>
</dbReference>
<sequence>MNIKINNGINECDIHLIGTAHVSEDSVDKVEKSICEINPDLIAVELDKDRFFAITKNNTNDPDNLKKVDLIKIIKEGNISLFLVHTLLANFQKDIGEKFGIKPGSEMKKAIDLAIAYNKPISLIDRPINITLKRAIQSLSSKEKLQIMLSFISGDKNIDLDEKSINEMVDNADDLIDVLKEVSPTIYGVLVDERDKYMAKNIYELSKEKERILVVVGAGHLKGIINYLKKLENNEIYINLKELTELKKNKNYLKIIISTLIVSIVVYGFWAIASDPEALKKLTIDWILINGGLSALGAIIARGKFPSVIAAFLGAPITSLIPVVGAGYIAGLVELKYRGITSDDIDELLNSNNIKNLMKNNSAMRVLMVATLSSIGSAIGTFYFIPKFLGHLF</sequence>
<evidence type="ECO:0000256" key="1">
    <source>
        <dbReference type="SAM" id="Phobius"/>
    </source>
</evidence>
<proteinExistence type="predicted"/>
<feature type="transmembrane region" description="Helical" evidence="1">
    <location>
        <begin position="308"/>
        <end position="330"/>
    </location>
</feature>
<dbReference type="RefSeq" id="WP_011972964.1">
    <property type="nucleotide sequence ID" value="NC_009635.1"/>
</dbReference>
<reference evidence="2" key="1">
    <citation type="submission" date="2007-06" db="EMBL/GenBank/DDBJ databases">
        <title>Complete sequence of Methanococcus aeolicus Nankai-3.</title>
        <authorList>
            <consortium name="US DOE Joint Genome Institute"/>
            <person name="Copeland A."/>
            <person name="Lucas S."/>
            <person name="Lapidus A."/>
            <person name="Barry K."/>
            <person name="Glavina del Rio T."/>
            <person name="Dalin E."/>
            <person name="Tice H."/>
            <person name="Pitluck S."/>
            <person name="Chain P."/>
            <person name="Malfatti S."/>
            <person name="Shin M."/>
            <person name="Vergez L."/>
            <person name="Schmutz J."/>
            <person name="Larimer F."/>
            <person name="Land M."/>
            <person name="Hauser L."/>
            <person name="Kyrpides N."/>
            <person name="Lykidis A."/>
            <person name="Sieprawska-Lupa M."/>
            <person name="Whitman W.B."/>
            <person name="Richardson P."/>
        </authorList>
    </citation>
    <scope>NUCLEOTIDE SEQUENCE [LARGE SCALE GENOMIC DNA]</scope>
    <source>
        <strain evidence="2">Nankai-3</strain>
    </source>
</reference>
<dbReference type="STRING" id="419665.Maeo_0242"/>
<evidence type="ECO:0000313" key="3">
    <source>
        <dbReference type="Proteomes" id="UP000001106"/>
    </source>
</evidence>
<protein>
    <submittedName>
        <fullName evidence="2">TraB family protein</fullName>
    </submittedName>
</protein>
<dbReference type="AlphaFoldDB" id="A6UTL0"/>
<dbReference type="InterPro" id="IPR002816">
    <property type="entry name" value="TraB/PrgY/GumN_fam"/>
</dbReference>
<dbReference type="GeneID" id="5326754"/>
<organism evidence="2 3">
    <name type="scientific">Methanococcus aeolicus (strain ATCC BAA-1280 / DSM 17508 / OCM 812 / Nankai-3)</name>
    <dbReference type="NCBI Taxonomy" id="419665"/>
    <lineage>
        <taxon>Archaea</taxon>
        <taxon>Methanobacteriati</taxon>
        <taxon>Methanobacteriota</taxon>
        <taxon>Methanomada group</taxon>
        <taxon>Methanococci</taxon>
        <taxon>Methanococcales</taxon>
        <taxon>Methanococcaceae</taxon>
        <taxon>Methanococcus</taxon>
    </lineage>
</organism>
<dbReference type="KEGG" id="mae:Maeo_0242"/>
<dbReference type="PANTHER" id="PTHR21530:SF7">
    <property type="entry name" value="TRAB DOMAIN-CONTAINING PROTEIN"/>
    <property type="match status" value="1"/>
</dbReference>
<keyword evidence="1" id="KW-1133">Transmembrane helix</keyword>
<feature type="transmembrane region" description="Helical" evidence="1">
    <location>
        <begin position="284"/>
        <end position="301"/>
    </location>
</feature>
<dbReference type="OrthoDB" id="185689at2157"/>